<reference evidence="5" key="2">
    <citation type="submission" date="2020-05" db="UniProtKB">
        <authorList>
            <consortium name="EnsemblMetazoa"/>
        </authorList>
    </citation>
    <scope>IDENTIFICATION</scope>
    <source>
        <strain evidence="5">JHB</strain>
    </source>
</reference>
<dbReference type="EnsemblMetazoa" id="CPIJ010739-RA">
    <property type="protein sequence ID" value="CPIJ010739-PA"/>
    <property type="gene ID" value="CPIJ010739"/>
</dbReference>
<organism>
    <name type="scientific">Culex quinquefasciatus</name>
    <name type="common">Southern house mosquito</name>
    <name type="synonym">Culex pungens</name>
    <dbReference type="NCBI Taxonomy" id="7176"/>
    <lineage>
        <taxon>Eukaryota</taxon>
        <taxon>Metazoa</taxon>
        <taxon>Ecdysozoa</taxon>
        <taxon>Arthropoda</taxon>
        <taxon>Hexapoda</taxon>
        <taxon>Insecta</taxon>
        <taxon>Pterygota</taxon>
        <taxon>Neoptera</taxon>
        <taxon>Endopterygota</taxon>
        <taxon>Diptera</taxon>
        <taxon>Nematocera</taxon>
        <taxon>Culicoidea</taxon>
        <taxon>Culicidae</taxon>
        <taxon>Culicinae</taxon>
        <taxon>Culicini</taxon>
        <taxon>Culex</taxon>
        <taxon>Culex</taxon>
    </lineage>
</organism>
<dbReference type="PANTHER" id="PTHR12384:SF2">
    <property type="entry name" value="MATERNAL PROTEIN EXUPERANTIA"/>
    <property type="match status" value="1"/>
</dbReference>
<evidence type="ECO:0000313" key="5">
    <source>
        <dbReference type="EnsemblMetazoa" id="CPIJ010739-PA"/>
    </source>
</evidence>
<evidence type="ECO:0000313" key="4">
    <source>
        <dbReference type="EMBL" id="EDS34919.1"/>
    </source>
</evidence>
<feature type="compositionally biased region" description="Low complexity" evidence="1">
    <location>
        <begin position="434"/>
        <end position="452"/>
    </location>
</feature>
<dbReference type="GO" id="GO:0042803">
    <property type="term" value="F:protein homodimerization activity"/>
    <property type="evidence" value="ECO:0007669"/>
    <property type="project" value="InterPro"/>
</dbReference>
<feature type="compositionally biased region" description="Basic residues" evidence="1">
    <location>
        <begin position="459"/>
        <end position="471"/>
    </location>
</feature>
<feature type="domain" description="Exuperantia SAM-like" evidence="2">
    <location>
        <begin position="304"/>
        <end position="374"/>
    </location>
</feature>
<dbReference type="AlphaFoldDB" id="B0WUE0"/>
<feature type="domain" description="Exuperantia RNAse H-like" evidence="3">
    <location>
        <begin position="1"/>
        <end position="125"/>
    </location>
</feature>
<name>B0WUE0_CULQU</name>
<dbReference type="InterPro" id="IPR054362">
    <property type="entry name" value="Exu_RNase_H-like"/>
</dbReference>
<dbReference type="eggNOG" id="ENOG502QVAD">
    <property type="taxonomic scope" value="Eukaryota"/>
</dbReference>
<reference evidence="4" key="1">
    <citation type="submission" date="2007-03" db="EMBL/GenBank/DDBJ databases">
        <title>Annotation of Culex pipiens quinquefasciatus.</title>
        <authorList>
            <consortium name="The Broad Institute Genome Sequencing Platform"/>
            <person name="Atkinson P.W."/>
            <person name="Hemingway J."/>
            <person name="Christensen B.M."/>
            <person name="Higgs S."/>
            <person name="Kodira C."/>
            <person name="Hannick L."/>
            <person name="Megy K."/>
            <person name="O'Leary S."/>
            <person name="Pearson M."/>
            <person name="Haas B.J."/>
            <person name="Mauceli E."/>
            <person name="Wortman J.R."/>
            <person name="Lee N.H."/>
            <person name="Guigo R."/>
            <person name="Stanke M."/>
            <person name="Alvarado L."/>
            <person name="Amedeo P."/>
            <person name="Antoine C.H."/>
            <person name="Arensburger P."/>
            <person name="Bidwell S.L."/>
            <person name="Crawford M."/>
            <person name="Camaro F."/>
            <person name="Devon K."/>
            <person name="Engels R."/>
            <person name="Hammond M."/>
            <person name="Howarth C."/>
            <person name="Koehrsen M."/>
            <person name="Lawson D."/>
            <person name="Montgomery P."/>
            <person name="Nene V."/>
            <person name="Nusbaum C."/>
            <person name="Puiu D."/>
            <person name="Romero-Severson J."/>
            <person name="Severson D.W."/>
            <person name="Shumway M."/>
            <person name="Sisk P."/>
            <person name="Stolte C."/>
            <person name="Zeng Q."/>
            <person name="Eisenstadt E."/>
            <person name="Fraser-Liggett C."/>
            <person name="Strausberg R."/>
            <person name="Galagan J."/>
            <person name="Birren B."/>
            <person name="Collins F.H."/>
        </authorList>
    </citation>
    <scope>NUCLEOTIDE SEQUENCE [LARGE SCALE GENOMIC DNA]</scope>
    <source>
        <strain evidence="4">JHB</strain>
    </source>
</reference>
<dbReference type="KEGG" id="cqu:CpipJ_CPIJ010739"/>
<dbReference type="EMBL" id="DS232104">
    <property type="protein sequence ID" value="EDS34919.1"/>
    <property type="molecule type" value="Genomic_DNA"/>
</dbReference>
<evidence type="ECO:0000259" key="2">
    <source>
        <dbReference type="Pfam" id="PF18609"/>
    </source>
</evidence>
<protein>
    <submittedName>
        <fullName evidence="4 5">Maternal protein exuperantia</fullName>
    </submittedName>
</protein>
<feature type="compositionally biased region" description="Low complexity" evidence="1">
    <location>
        <begin position="402"/>
        <end position="421"/>
    </location>
</feature>
<dbReference type="InterPro" id="IPR040941">
    <property type="entry name" value="SAM_Exu"/>
</dbReference>
<gene>
    <name evidence="5" type="primary">6043330</name>
    <name evidence="4" type="ORF">CpipJ_CPIJ010739</name>
</gene>
<accession>B0WUE0</accession>
<dbReference type="InterPro" id="IPR037998">
    <property type="entry name" value="Exu"/>
</dbReference>
<dbReference type="Pfam" id="PF18609">
    <property type="entry name" value="SAM_Exu"/>
    <property type="match status" value="1"/>
</dbReference>
<keyword evidence="6" id="KW-1185">Reference proteome</keyword>
<dbReference type="GO" id="GO:0045450">
    <property type="term" value="P:bicoid mRNA localization"/>
    <property type="evidence" value="ECO:0007669"/>
    <property type="project" value="InterPro"/>
</dbReference>
<dbReference type="PANTHER" id="PTHR12384">
    <property type="entry name" value="MATERNAL PROTEIN EXUPERANTIA"/>
    <property type="match status" value="1"/>
</dbReference>
<proteinExistence type="predicted"/>
<dbReference type="FunCoup" id="B0WUE0">
    <property type="interactions" value="62"/>
</dbReference>
<dbReference type="InParanoid" id="B0WUE0"/>
<dbReference type="VEuPathDB" id="VectorBase:CQUJHB005654"/>
<evidence type="ECO:0000313" key="6">
    <source>
        <dbReference type="Proteomes" id="UP000002320"/>
    </source>
</evidence>
<dbReference type="HOGENOM" id="CLU_034404_1_0_1"/>
<feature type="compositionally biased region" description="Polar residues" evidence="1">
    <location>
        <begin position="478"/>
        <end position="497"/>
    </location>
</feature>
<sequence length="497" mass="56625">MPLMNLNPAARQRHQVRVITVGFFRMLKSMQTYRVVKTKTEVSALNEFITWLEERLREDEGSDGVVLIYHEQRKFVPYMVIEALKKYALLDRFTTTVKSFANGFKLAEQKCTKTIKYFSIRQLADLVIGEDEAKGGFEGNAAYRARLAYQLARKLANDGATPLHSTDLTAPETDDGNKSDTTTEADTESGAENPKPQRKSCASSVDENNNEVVASSTVTTSDDEQTSQQQDQSTVLDSSVTVEVDDVTGQLTTVPEPQPRSRPTTEAEREQMCTVLCELASPISCEIGELDEQEKILLRQNSLRPVFLQYFKTTIYHRQAVTYRRVLAEYGHDFESLRQIWTESKREGLEQVIAKLTELKEDERTELCELLDCHYDPDKQQLKPVVKRVRRRTSRGRLFFANKNSNTNNNNSFANNSNVSNKENRKPNGGPGGRNNNNANQKNFNQQQQQQPSSPTGNKKFRQRQPRRRRNNNNNNNTMDKQNDPNFNQPPIIQASA</sequence>
<evidence type="ECO:0000259" key="3">
    <source>
        <dbReference type="Pfam" id="PF22123"/>
    </source>
</evidence>
<dbReference type="Proteomes" id="UP000002320">
    <property type="component" value="Unassembled WGS sequence"/>
</dbReference>
<dbReference type="STRING" id="7176.B0WUE0"/>
<dbReference type="Pfam" id="PF22123">
    <property type="entry name" value="Exu_RNase_H_like"/>
    <property type="match status" value="1"/>
</dbReference>
<dbReference type="GO" id="GO:0003723">
    <property type="term" value="F:RNA binding"/>
    <property type="evidence" value="ECO:0007669"/>
    <property type="project" value="InterPro"/>
</dbReference>
<evidence type="ECO:0000256" key="1">
    <source>
        <dbReference type="SAM" id="MobiDB-lite"/>
    </source>
</evidence>
<dbReference type="VEuPathDB" id="VectorBase:CPIJ010739"/>
<feature type="region of interest" description="Disordered" evidence="1">
    <location>
        <begin position="396"/>
        <end position="497"/>
    </location>
</feature>
<feature type="region of interest" description="Disordered" evidence="1">
    <location>
        <begin position="160"/>
        <end position="267"/>
    </location>
</feature>
<dbReference type="OMA" id="IYHEQRK"/>
<feature type="compositionally biased region" description="Polar residues" evidence="1">
    <location>
        <begin position="200"/>
        <end position="214"/>
    </location>
</feature>
<feature type="compositionally biased region" description="Low complexity" evidence="1">
    <location>
        <begin position="215"/>
        <end position="242"/>
    </location>
</feature>
<dbReference type="OrthoDB" id="8251179at2759"/>